<keyword evidence="2" id="KW-0677">Repeat</keyword>
<dbReference type="Pfam" id="PF13041">
    <property type="entry name" value="PPR_2"/>
    <property type="match status" value="1"/>
</dbReference>
<reference evidence="4" key="2">
    <citation type="journal article" date="2024" name="Plant">
        <title>Genomic evolution and insights into agronomic trait innovations of Sesamum species.</title>
        <authorList>
            <person name="Miao H."/>
            <person name="Wang L."/>
            <person name="Qu L."/>
            <person name="Liu H."/>
            <person name="Sun Y."/>
            <person name="Le M."/>
            <person name="Wang Q."/>
            <person name="Wei S."/>
            <person name="Zheng Y."/>
            <person name="Lin W."/>
            <person name="Duan Y."/>
            <person name="Cao H."/>
            <person name="Xiong S."/>
            <person name="Wang X."/>
            <person name="Wei L."/>
            <person name="Li C."/>
            <person name="Ma Q."/>
            <person name="Ju M."/>
            <person name="Zhao R."/>
            <person name="Li G."/>
            <person name="Mu C."/>
            <person name="Tian Q."/>
            <person name="Mei H."/>
            <person name="Zhang T."/>
            <person name="Gao T."/>
            <person name="Zhang H."/>
        </authorList>
    </citation>
    <scope>NUCLEOTIDE SEQUENCE</scope>
    <source>
        <strain evidence="4">KEN1</strain>
    </source>
</reference>
<protein>
    <submittedName>
        <fullName evidence="4">Pentatricopeptide repeat-containing protein</fullName>
    </submittedName>
</protein>
<comment type="similarity">
    <text evidence="1">Belongs to the PPR family. P subfamily.</text>
</comment>
<feature type="repeat" description="PPR" evidence="3">
    <location>
        <begin position="222"/>
        <end position="256"/>
    </location>
</feature>
<dbReference type="Gene3D" id="1.25.40.10">
    <property type="entry name" value="Tetratricopeptide repeat domain"/>
    <property type="match status" value="2"/>
</dbReference>
<evidence type="ECO:0000256" key="3">
    <source>
        <dbReference type="PROSITE-ProRule" id="PRU00708"/>
    </source>
</evidence>
<dbReference type="InterPro" id="IPR002885">
    <property type="entry name" value="PPR_rpt"/>
</dbReference>
<gene>
    <name evidence="4" type="ORF">Slati_0719300</name>
</gene>
<sequence>MAARRPFLHRKKFARPTRSFSTNSPVNHSSNSAQTVSSASFLLEKILWALKRGQSINTHLFYQLSPSTYAQVLCECRDDLRIGQKFIDLIALNYPNFKHSSWSLSSAVHVLVRSKRIPDAQALILRMIRRSGASRTEIVDSLLGTYEKCESNFYVFDLLIRTYVQARKFREAAEAFRALKIRNVCVSINACNRLLGGLGKIGWVDLAREVYEEMVRSRMDLNSYTLNIMVNVFCKDGKIEKAKEFIMEMEKRGIFADIVTYNTMINAYCRGGILRKVSR</sequence>
<dbReference type="PROSITE" id="PS51375">
    <property type="entry name" value="PPR"/>
    <property type="match status" value="3"/>
</dbReference>
<evidence type="ECO:0000313" key="4">
    <source>
        <dbReference type="EMBL" id="KAL0460921.1"/>
    </source>
</evidence>
<evidence type="ECO:0000256" key="1">
    <source>
        <dbReference type="ARBA" id="ARBA00007626"/>
    </source>
</evidence>
<accession>A0AAW2Y5L8</accession>
<reference evidence="4" key="1">
    <citation type="submission" date="2020-06" db="EMBL/GenBank/DDBJ databases">
        <authorList>
            <person name="Li T."/>
            <person name="Hu X."/>
            <person name="Zhang T."/>
            <person name="Song X."/>
            <person name="Zhang H."/>
            <person name="Dai N."/>
            <person name="Sheng W."/>
            <person name="Hou X."/>
            <person name="Wei L."/>
        </authorList>
    </citation>
    <scope>NUCLEOTIDE SEQUENCE</scope>
    <source>
        <strain evidence="4">KEN1</strain>
        <tissue evidence="4">Leaf</tissue>
    </source>
</reference>
<evidence type="ECO:0000256" key="2">
    <source>
        <dbReference type="ARBA" id="ARBA00022737"/>
    </source>
</evidence>
<dbReference type="AlphaFoldDB" id="A0AAW2Y5L8"/>
<name>A0AAW2Y5L8_9LAMI</name>
<dbReference type="NCBIfam" id="TIGR00756">
    <property type="entry name" value="PPR"/>
    <property type="match status" value="3"/>
</dbReference>
<feature type="repeat" description="PPR" evidence="3">
    <location>
        <begin position="187"/>
        <end position="221"/>
    </location>
</feature>
<dbReference type="EMBL" id="JACGWN010000002">
    <property type="protein sequence ID" value="KAL0460921.1"/>
    <property type="molecule type" value="Genomic_DNA"/>
</dbReference>
<dbReference type="PANTHER" id="PTHR47447:SF17">
    <property type="entry name" value="OS12G0638900 PROTEIN"/>
    <property type="match status" value="1"/>
</dbReference>
<dbReference type="InterPro" id="IPR011990">
    <property type="entry name" value="TPR-like_helical_dom_sf"/>
</dbReference>
<comment type="caution">
    <text evidence="4">The sequence shown here is derived from an EMBL/GenBank/DDBJ whole genome shotgun (WGS) entry which is preliminary data.</text>
</comment>
<dbReference type="PANTHER" id="PTHR47447">
    <property type="entry name" value="OS03G0856100 PROTEIN"/>
    <property type="match status" value="1"/>
</dbReference>
<feature type="repeat" description="PPR" evidence="3">
    <location>
        <begin position="257"/>
        <end position="279"/>
    </location>
</feature>
<organism evidence="4">
    <name type="scientific">Sesamum latifolium</name>
    <dbReference type="NCBI Taxonomy" id="2727402"/>
    <lineage>
        <taxon>Eukaryota</taxon>
        <taxon>Viridiplantae</taxon>
        <taxon>Streptophyta</taxon>
        <taxon>Embryophyta</taxon>
        <taxon>Tracheophyta</taxon>
        <taxon>Spermatophyta</taxon>
        <taxon>Magnoliopsida</taxon>
        <taxon>eudicotyledons</taxon>
        <taxon>Gunneridae</taxon>
        <taxon>Pentapetalae</taxon>
        <taxon>asterids</taxon>
        <taxon>lamiids</taxon>
        <taxon>Lamiales</taxon>
        <taxon>Pedaliaceae</taxon>
        <taxon>Sesamum</taxon>
    </lineage>
</organism>
<proteinExistence type="inferred from homology"/>
<dbReference type="Pfam" id="PF01535">
    <property type="entry name" value="PPR"/>
    <property type="match status" value="1"/>
</dbReference>